<accession>A0ABS5HSQ3</accession>
<name>A0ABS5HSQ3_9RHOB</name>
<reference evidence="1 2" key="1">
    <citation type="journal article" date="2021" name="Arch. Microbiol.">
        <title>Thalassobius aquimarinus sp. nov., isolated from the Sea of Japan seashore.</title>
        <authorList>
            <person name="Kurilenko V.V."/>
            <person name="Romanenko L.A."/>
            <person name="Chernysheva N.Y."/>
            <person name="Velansky P.V."/>
            <person name="Tekutyeva L.A."/>
            <person name="Isaeva M.P."/>
            <person name="Mikhailov V.V."/>
        </authorList>
    </citation>
    <scope>NUCLEOTIDE SEQUENCE [LARGE SCALE GENOMIC DNA]</scope>
    <source>
        <strain evidence="1 2">KMM 8518</strain>
    </source>
</reference>
<sequence length="87" mass="9828">MADMRELQKMRREAFLRDVRQAQEFDFIEQMEIVSVEDANTCAFCAAQNGKRYPKASVPELPHSEADGCNCVIGCRCIVIAVVPDDF</sequence>
<comment type="caution">
    <text evidence="1">The sequence shown here is derived from an EMBL/GenBank/DDBJ whole genome shotgun (WGS) entry which is preliminary data.</text>
</comment>
<proteinExistence type="predicted"/>
<evidence type="ECO:0000313" key="1">
    <source>
        <dbReference type="EMBL" id="MBR9651938.1"/>
    </source>
</evidence>
<dbReference type="Proteomes" id="UP001195941">
    <property type="component" value="Unassembled WGS sequence"/>
</dbReference>
<keyword evidence="2" id="KW-1185">Reference proteome</keyword>
<gene>
    <name evidence="1" type="ORF">IT775_12480</name>
</gene>
<dbReference type="RefSeq" id="WP_212701453.1">
    <property type="nucleotide sequence ID" value="NZ_JADMKU010000010.1"/>
</dbReference>
<organism evidence="1 2">
    <name type="scientific">Thalassovita aquimarina</name>
    <dbReference type="NCBI Taxonomy" id="2785917"/>
    <lineage>
        <taxon>Bacteria</taxon>
        <taxon>Pseudomonadati</taxon>
        <taxon>Pseudomonadota</taxon>
        <taxon>Alphaproteobacteria</taxon>
        <taxon>Rhodobacterales</taxon>
        <taxon>Roseobacteraceae</taxon>
        <taxon>Thalassovita</taxon>
    </lineage>
</organism>
<evidence type="ECO:0000313" key="2">
    <source>
        <dbReference type="Proteomes" id="UP001195941"/>
    </source>
</evidence>
<protein>
    <recommendedName>
        <fullName evidence="3">Phage protein</fullName>
    </recommendedName>
</protein>
<evidence type="ECO:0008006" key="3">
    <source>
        <dbReference type="Google" id="ProtNLM"/>
    </source>
</evidence>
<dbReference type="EMBL" id="JADMKU010000010">
    <property type="protein sequence ID" value="MBR9651938.1"/>
    <property type="molecule type" value="Genomic_DNA"/>
</dbReference>